<dbReference type="PANTHER" id="PTHR43108">
    <property type="entry name" value="N-ACETYLGLUCOSAMINE-6-SULFATASE FAMILY MEMBER"/>
    <property type="match status" value="1"/>
</dbReference>
<evidence type="ECO:0000256" key="2">
    <source>
        <dbReference type="ARBA" id="ARBA00022729"/>
    </source>
</evidence>
<dbReference type="Gene3D" id="3.40.720.10">
    <property type="entry name" value="Alkaline Phosphatase, subunit A"/>
    <property type="match status" value="1"/>
</dbReference>
<feature type="region of interest" description="Disordered" evidence="6">
    <location>
        <begin position="34"/>
        <end position="59"/>
    </location>
</feature>
<dbReference type="InterPro" id="IPR012083">
    <property type="entry name" value="Arylsulfatase"/>
</dbReference>
<feature type="modified residue" description="3-oxoalanine (Cys)" evidence="5">
    <location>
        <position position="106"/>
    </location>
</feature>
<comment type="similarity">
    <text evidence="1">Belongs to the sulfatase family.</text>
</comment>
<evidence type="ECO:0000256" key="4">
    <source>
        <dbReference type="ARBA" id="ARBA00023180"/>
    </source>
</evidence>
<keyword evidence="10" id="KW-1185">Reference proteome</keyword>
<evidence type="ECO:0000256" key="5">
    <source>
        <dbReference type="PIRSR" id="PIRSR000972-50"/>
    </source>
</evidence>
<dbReference type="PROSITE" id="PS00523">
    <property type="entry name" value="SULFATASE_1"/>
    <property type="match status" value="1"/>
</dbReference>
<evidence type="ECO:0000259" key="8">
    <source>
        <dbReference type="Pfam" id="PF00884"/>
    </source>
</evidence>
<name>A0A2T3AIJ0_9PEZI</name>
<dbReference type="GO" id="GO:0018958">
    <property type="term" value="P:phenol-containing compound metabolic process"/>
    <property type="evidence" value="ECO:0007669"/>
    <property type="project" value="InterPro"/>
</dbReference>
<evidence type="ECO:0000256" key="7">
    <source>
        <dbReference type="SAM" id="SignalP"/>
    </source>
</evidence>
<comment type="PTM">
    <text evidence="5">The conversion to 3-oxoalanine (also known as C-formylglycine, FGly), of a serine or cysteine residue in prokaryotes and of a cysteine residue in eukaryotes, is critical for catalytic activity.</text>
</comment>
<evidence type="ECO:0000313" key="9">
    <source>
        <dbReference type="EMBL" id="PSR99254.1"/>
    </source>
</evidence>
<evidence type="ECO:0000256" key="3">
    <source>
        <dbReference type="ARBA" id="ARBA00022801"/>
    </source>
</evidence>
<dbReference type="STRING" id="2025994.A0A2T3AIJ0"/>
<feature type="chain" id="PRO_5015399780" evidence="7">
    <location>
        <begin position="23"/>
        <end position="661"/>
    </location>
</feature>
<dbReference type="InterPro" id="IPR017850">
    <property type="entry name" value="Alkaline_phosphatase_core_sf"/>
</dbReference>
<dbReference type="PANTHER" id="PTHR43108:SF8">
    <property type="entry name" value="SD21168P"/>
    <property type="match status" value="1"/>
</dbReference>
<evidence type="ECO:0000256" key="1">
    <source>
        <dbReference type="ARBA" id="ARBA00008779"/>
    </source>
</evidence>
<evidence type="ECO:0000313" key="10">
    <source>
        <dbReference type="Proteomes" id="UP000241462"/>
    </source>
</evidence>
<dbReference type="InParanoid" id="A0A2T3AIJ0"/>
<dbReference type="CDD" id="cd16147">
    <property type="entry name" value="G6S"/>
    <property type="match status" value="1"/>
</dbReference>
<gene>
    <name evidence="9" type="ORF">BD289DRAFT_361292</name>
</gene>
<dbReference type="GO" id="GO:0008449">
    <property type="term" value="F:N-acetylglucosamine-6-sulfatase activity"/>
    <property type="evidence" value="ECO:0007669"/>
    <property type="project" value="TreeGrafter"/>
</dbReference>
<dbReference type="EMBL" id="KZ678385">
    <property type="protein sequence ID" value="PSR99254.1"/>
    <property type="molecule type" value="Genomic_DNA"/>
</dbReference>
<dbReference type="OrthoDB" id="96314at2759"/>
<feature type="signal peptide" evidence="7">
    <location>
        <begin position="1"/>
        <end position="22"/>
    </location>
</feature>
<keyword evidence="2 7" id="KW-0732">Signal</keyword>
<dbReference type="InterPro" id="IPR000917">
    <property type="entry name" value="Sulfatase_N"/>
</dbReference>
<sequence length="661" mass="73057">MRLQPAWVSAWLALTTTATTNAAGLVHNSPHQAVLAHSNDNGDGRSPQSEPQPRPANARARKNILLVLTDDQDAAMDSMSYMPLVQKYLSDQGTTYANHFTTTAVCCPSRVSLWTGKQPHNTNVTDVNPPHGGYPKFVSQGLNDNYLPVWLQQAGYNTYYTGKLFNAHSTANYDSPFPAGWTSTDFLLDPGTYSYLHPIYQHNADPPVHHHNEHTSSLITEKAQGLLAEALAALSQDETPFFLGVAPVAPHSDISPQRHAGPGALLPIMTEPIPLERHAALFSNVTIPRASPLSPVLAPSAVPQSNFNPWRPSGANWLRTLPQHNASAVAYLDHYYRQRLRSLQAVDELVEKLVLQLDAARVLDETYIVYTSDNGFHLGQHRLPPGKECGYEEDIRVPFVVRGPGVAKNRVETAVVSTHIDVAPTVLRMAGVEDMREDFDGVAMWAIGETSEREHGGDGVKRHEHVTVEYWGFALAEGEGGGFDGKGKHVITNNTYKAVRILGESYNLYYSVWCNNEHELYDLTTDPGQMVNLHPSSSSPASLQPGLDTISITASTVQIRKLLHRLDTLLMILKSCRGKTCIEPWSVLHPQGDVLTLGDALRPEFDGFYEAQTRVAFDRCEAGYIIEAEGPQAEDGAVESWTQDRGDEYGYREGTEWHMWV</sequence>
<evidence type="ECO:0000256" key="6">
    <source>
        <dbReference type="SAM" id="MobiDB-lite"/>
    </source>
</evidence>
<dbReference type="PIRSF" id="PIRSF000972">
    <property type="entry name" value="Arylsulf_plant"/>
    <property type="match status" value="1"/>
</dbReference>
<feature type="compositionally biased region" description="Polar residues" evidence="6">
    <location>
        <begin position="38"/>
        <end position="51"/>
    </location>
</feature>
<dbReference type="GO" id="GO:0005539">
    <property type="term" value="F:glycosaminoglycan binding"/>
    <property type="evidence" value="ECO:0007669"/>
    <property type="project" value="TreeGrafter"/>
</dbReference>
<reference evidence="9 10" key="1">
    <citation type="journal article" date="2018" name="Mycol. Prog.">
        <title>Coniella lustricola, a new species from submerged detritus.</title>
        <authorList>
            <person name="Raudabaugh D.B."/>
            <person name="Iturriaga T."/>
            <person name="Carver A."/>
            <person name="Mondo S."/>
            <person name="Pangilinan J."/>
            <person name="Lipzen A."/>
            <person name="He G."/>
            <person name="Amirebrahimi M."/>
            <person name="Grigoriev I.V."/>
            <person name="Miller A.N."/>
        </authorList>
    </citation>
    <scope>NUCLEOTIDE SEQUENCE [LARGE SCALE GENOMIC DNA]</scope>
    <source>
        <strain evidence="9 10">B22-T-1</strain>
    </source>
</reference>
<dbReference type="InterPro" id="IPR024607">
    <property type="entry name" value="Sulfatase_CS"/>
</dbReference>
<feature type="domain" description="Sulfatase N-terminal" evidence="8">
    <location>
        <begin position="62"/>
        <end position="432"/>
    </location>
</feature>
<protein>
    <submittedName>
        <fullName evidence="9">Alkaline-phosphatase-like protein</fullName>
    </submittedName>
</protein>
<dbReference type="AlphaFoldDB" id="A0A2T3AIJ0"/>
<dbReference type="FunFam" id="3.40.720.10:FF:000051">
    <property type="entry name" value="Arylsulfatase"/>
    <property type="match status" value="1"/>
</dbReference>
<dbReference type="GO" id="GO:0004065">
    <property type="term" value="F:arylsulfatase activity"/>
    <property type="evidence" value="ECO:0007669"/>
    <property type="project" value="InterPro"/>
</dbReference>
<proteinExistence type="inferred from homology"/>
<dbReference type="Proteomes" id="UP000241462">
    <property type="component" value="Unassembled WGS sequence"/>
</dbReference>
<dbReference type="Pfam" id="PF00884">
    <property type="entry name" value="Sulfatase"/>
    <property type="match status" value="1"/>
</dbReference>
<accession>A0A2T3AIJ0</accession>
<organism evidence="9 10">
    <name type="scientific">Coniella lustricola</name>
    <dbReference type="NCBI Taxonomy" id="2025994"/>
    <lineage>
        <taxon>Eukaryota</taxon>
        <taxon>Fungi</taxon>
        <taxon>Dikarya</taxon>
        <taxon>Ascomycota</taxon>
        <taxon>Pezizomycotina</taxon>
        <taxon>Sordariomycetes</taxon>
        <taxon>Sordariomycetidae</taxon>
        <taxon>Diaporthales</taxon>
        <taxon>Schizoparmaceae</taxon>
        <taxon>Coniella</taxon>
    </lineage>
</organism>
<keyword evidence="4" id="KW-0325">Glycoprotein</keyword>
<dbReference type="SUPFAM" id="SSF53649">
    <property type="entry name" value="Alkaline phosphatase-like"/>
    <property type="match status" value="1"/>
</dbReference>
<keyword evidence="3" id="KW-0378">Hydrolase</keyword>